<keyword evidence="1" id="KW-0808">Transferase</keyword>
<feature type="transmembrane region" description="Helical" evidence="3">
    <location>
        <begin position="206"/>
        <end position="224"/>
    </location>
</feature>
<evidence type="ECO:0000256" key="2">
    <source>
        <dbReference type="SAM" id="MobiDB-lite"/>
    </source>
</evidence>
<reference evidence="6" key="2">
    <citation type="journal article" date="2009" name="Genome Res.">
        <title>Comparative genomic analyses of the human fungal pathogens Coccidioides and their relatives.</title>
        <authorList>
            <person name="Sharpton T.J."/>
            <person name="Stajich J.E."/>
            <person name="Rounsley S.D."/>
            <person name="Gardner M.J."/>
            <person name="Wortman J.R."/>
            <person name="Jordar V.S."/>
            <person name="Maiti R."/>
            <person name="Kodira C.D."/>
            <person name="Neafsey D.E."/>
            <person name="Zeng Q."/>
            <person name="Hung C.-Y."/>
            <person name="McMahan C."/>
            <person name="Muszewska A."/>
            <person name="Grynberg M."/>
            <person name="Mandel M.A."/>
            <person name="Kellner E.M."/>
            <person name="Barker B.M."/>
            <person name="Galgiani J.N."/>
            <person name="Orbach M.J."/>
            <person name="Kirkland T.N."/>
            <person name="Cole G.T."/>
            <person name="Henn M.R."/>
            <person name="Birren B.W."/>
            <person name="Taylor J.W."/>
        </authorList>
    </citation>
    <scope>NUCLEOTIDE SEQUENCE [LARGE SCALE GENOMIC DNA]</scope>
    <source>
        <strain evidence="6">RMSCC 3488</strain>
    </source>
</reference>
<evidence type="ECO:0000256" key="1">
    <source>
        <dbReference type="ARBA" id="ARBA00022679"/>
    </source>
</evidence>
<gene>
    <name evidence="5" type="ORF">CPAG_08110</name>
</gene>
<dbReference type="GO" id="GO:0008080">
    <property type="term" value="F:N-acetyltransferase activity"/>
    <property type="evidence" value="ECO:0007669"/>
    <property type="project" value="InterPro"/>
</dbReference>
<feature type="region of interest" description="Disordered" evidence="2">
    <location>
        <begin position="1"/>
        <end position="25"/>
    </location>
</feature>
<dbReference type="SUPFAM" id="SSF55729">
    <property type="entry name" value="Acyl-CoA N-acyltransferases (Nat)"/>
    <property type="match status" value="1"/>
</dbReference>
<feature type="compositionally biased region" description="Basic and acidic residues" evidence="2">
    <location>
        <begin position="1"/>
        <end position="12"/>
    </location>
</feature>
<dbReference type="PANTHER" id="PTHR13947">
    <property type="entry name" value="GNAT FAMILY N-ACETYLTRANSFERASE"/>
    <property type="match status" value="1"/>
</dbReference>
<dbReference type="CDD" id="cd04301">
    <property type="entry name" value="NAT_SF"/>
    <property type="match status" value="1"/>
</dbReference>
<dbReference type="Gene3D" id="3.40.630.30">
    <property type="match status" value="1"/>
</dbReference>
<dbReference type="InterPro" id="IPR016181">
    <property type="entry name" value="Acyl_CoA_acyltransferase"/>
</dbReference>
<evidence type="ECO:0000259" key="4">
    <source>
        <dbReference type="Pfam" id="PF00583"/>
    </source>
</evidence>
<organism evidence="5 6">
    <name type="scientific">Coccidioides posadasii RMSCC 3488</name>
    <dbReference type="NCBI Taxonomy" id="454284"/>
    <lineage>
        <taxon>Eukaryota</taxon>
        <taxon>Fungi</taxon>
        <taxon>Dikarya</taxon>
        <taxon>Ascomycota</taxon>
        <taxon>Pezizomycotina</taxon>
        <taxon>Eurotiomycetes</taxon>
        <taxon>Eurotiomycetidae</taxon>
        <taxon>Onygenales</taxon>
        <taxon>Onygenaceae</taxon>
        <taxon>Coccidioides</taxon>
    </lineage>
</organism>
<proteinExistence type="predicted"/>
<dbReference type="AlphaFoldDB" id="A0A0J6FN61"/>
<evidence type="ECO:0000313" key="6">
    <source>
        <dbReference type="Proteomes" id="UP000054567"/>
    </source>
</evidence>
<dbReference type="InterPro" id="IPR050769">
    <property type="entry name" value="NAT_camello-type"/>
</dbReference>
<feature type="transmembrane region" description="Helical" evidence="3">
    <location>
        <begin position="177"/>
        <end position="200"/>
    </location>
</feature>
<sequence length="381" mass="42040">MKRPAKLRELRLSPHSVPSQSSSVLSRVPLLHGSGDGNGARLQHWTGGDQVPGLLIPLAFLSSLRANLQICAADQEDIYSPSTPISILNTPKTLNPSSRFSRHPLSTELSSDDATIHISSDPACLDEKTSYASEIDPLLADLPIQISQATTEEDTAAALELIAESISQQRQMAAKAIIFHPLILAVSILFFLTSVKLLYTGSLSDVILMMSTWVGYSVMLLLIIKSMLRGYSDVIERVGSWPWLSGNSITGASHKRDEILVAKENGEVVGVLVLRIAKAMTSPDMLGVRPRSSRRKSSARWTGIIRAWTVKRTYRFRGIGTRLLTDVVANCRLRTLDGPIFADDHANSVKPLPMMFNTVFEKQEKWARAFLEQIILAKRSR</sequence>
<reference evidence="5 6" key="1">
    <citation type="submission" date="2007-06" db="EMBL/GenBank/DDBJ databases">
        <title>The Genome Sequence of Coccidioides posadasii RMSCC_3488.</title>
        <authorList>
            <consortium name="Coccidioides Genome Resources Consortium"/>
            <consortium name="The Broad Institute Genome Sequencing Platform"/>
            <person name="Henn M.R."/>
            <person name="Sykes S."/>
            <person name="Young S."/>
            <person name="Jaffe D."/>
            <person name="Berlin A."/>
            <person name="Alvarez P."/>
            <person name="Butler J."/>
            <person name="Gnerre S."/>
            <person name="Grabherr M."/>
            <person name="Mauceli E."/>
            <person name="Brockman W."/>
            <person name="Kodira C."/>
            <person name="Alvarado L."/>
            <person name="Zeng Q."/>
            <person name="Crawford M."/>
            <person name="Antoine C."/>
            <person name="Devon K."/>
            <person name="Galgiani J."/>
            <person name="Orsborn K."/>
            <person name="Lewis M.L."/>
            <person name="Nusbaum C."/>
            <person name="Galagan J."/>
            <person name="Birren B."/>
        </authorList>
    </citation>
    <scope>NUCLEOTIDE SEQUENCE [LARGE SCALE GENOMIC DNA]</scope>
    <source>
        <strain evidence="5 6">RMSCC 3488</strain>
    </source>
</reference>
<name>A0A0J6FN61_COCPO</name>
<dbReference type="PANTHER" id="PTHR13947:SF50">
    <property type="entry name" value="ACETYLTRANSFERASE, GNAT FAMILY FAMILY"/>
    <property type="match status" value="1"/>
</dbReference>
<dbReference type="InterPro" id="IPR000182">
    <property type="entry name" value="GNAT_dom"/>
</dbReference>
<dbReference type="Proteomes" id="UP000054567">
    <property type="component" value="Unassembled WGS sequence"/>
</dbReference>
<protein>
    <recommendedName>
        <fullName evidence="4">N-acetyltransferase domain-containing protein</fullName>
    </recommendedName>
</protein>
<evidence type="ECO:0000256" key="3">
    <source>
        <dbReference type="SAM" id="Phobius"/>
    </source>
</evidence>
<dbReference type="EMBL" id="DS268113">
    <property type="protein sequence ID" value="KMM71808.1"/>
    <property type="molecule type" value="Genomic_DNA"/>
</dbReference>
<dbReference type="VEuPathDB" id="FungiDB:CPAG_08110"/>
<feature type="compositionally biased region" description="Low complexity" evidence="2">
    <location>
        <begin position="13"/>
        <end position="25"/>
    </location>
</feature>
<reference evidence="6" key="3">
    <citation type="journal article" date="2010" name="Genome Res.">
        <title>Population genomic sequencing of Coccidioides fungi reveals recent hybridization and transposon control.</title>
        <authorList>
            <person name="Neafsey D.E."/>
            <person name="Barker B.M."/>
            <person name="Sharpton T.J."/>
            <person name="Stajich J.E."/>
            <person name="Park D.J."/>
            <person name="Whiston E."/>
            <person name="Hung C.-Y."/>
            <person name="McMahan C."/>
            <person name="White J."/>
            <person name="Sykes S."/>
            <person name="Heiman D."/>
            <person name="Young S."/>
            <person name="Zeng Q."/>
            <person name="Abouelleil A."/>
            <person name="Aftuck L."/>
            <person name="Bessette D."/>
            <person name="Brown A."/>
            <person name="FitzGerald M."/>
            <person name="Lui A."/>
            <person name="Macdonald J.P."/>
            <person name="Priest M."/>
            <person name="Orbach M.J."/>
            <person name="Galgiani J.N."/>
            <person name="Kirkland T.N."/>
            <person name="Cole G.T."/>
            <person name="Birren B.W."/>
            <person name="Henn M.R."/>
            <person name="Taylor J.W."/>
            <person name="Rounsley S.D."/>
        </authorList>
    </citation>
    <scope>NUCLEOTIDE SEQUENCE [LARGE SCALE GENOMIC DNA]</scope>
    <source>
        <strain evidence="6">RMSCC 3488</strain>
    </source>
</reference>
<dbReference type="Pfam" id="PF00583">
    <property type="entry name" value="Acetyltransf_1"/>
    <property type="match status" value="1"/>
</dbReference>
<dbReference type="OrthoDB" id="5343688at2759"/>
<feature type="domain" description="N-acetyltransferase" evidence="4">
    <location>
        <begin position="253"/>
        <end position="334"/>
    </location>
</feature>
<keyword evidence="3" id="KW-1133">Transmembrane helix</keyword>
<keyword evidence="3" id="KW-0812">Transmembrane</keyword>
<keyword evidence="3" id="KW-0472">Membrane</keyword>
<evidence type="ECO:0000313" key="5">
    <source>
        <dbReference type="EMBL" id="KMM71808.1"/>
    </source>
</evidence>
<accession>A0A0J6FN61</accession>